<dbReference type="GO" id="GO:0003677">
    <property type="term" value="F:DNA binding"/>
    <property type="evidence" value="ECO:0007669"/>
    <property type="project" value="InterPro"/>
</dbReference>
<name>A0A0C1YR07_9BURK</name>
<accession>A0A0C1YR07</accession>
<keyword evidence="2" id="KW-1185">Reference proteome</keyword>
<reference evidence="1 2" key="1">
    <citation type="submission" date="2014-12" db="EMBL/GenBank/DDBJ databases">
        <title>Denitrispirillum autotrophicum gen. nov., sp. nov., Denitrifying, Facultatively Autotrophic Bacteria Isolated from Rice Paddy Soil.</title>
        <authorList>
            <person name="Ishii S."/>
            <person name="Ashida N."/>
            <person name="Ohno H."/>
            <person name="Otsuka S."/>
            <person name="Yokota A."/>
            <person name="Senoo K."/>
        </authorList>
    </citation>
    <scope>NUCLEOTIDE SEQUENCE [LARGE SCALE GENOMIC DNA]</scope>
    <source>
        <strain evidence="1 2">TSA66</strain>
    </source>
</reference>
<evidence type="ECO:0000313" key="2">
    <source>
        <dbReference type="Proteomes" id="UP000031572"/>
    </source>
</evidence>
<sequence>MEVFYEGGLNSFEEGDILGVDYVSPIWAISVGNLNWKIDWRVRFGDGLLTDRAFADTWKIFRSWLILQVHPRFTGGYLTDPAVKRGAINRVTGFIDYLLLHQDKYKLPQFGLSALTENDVLNILRDIESHADEAAAFYNWKRKLAQWLDSVVDENEPEIERELEKNKELQENDLPIEDWVLTPDSEKVLRWRAALSVKRLYSSKGHPDFKRHYSSTKISKVLLKDTLRGQAVIKPLYRELCYAPVERTIREKDPVPVRSDDVRPTEVTVRSRRRAFFSLELLAEAGMRIPVDVLVNCKDKRGIESKSIRALGRYATVPFKHLMAGIRNGIDMVYDHSEKLFDAYVCVLSDAIKRKMAPAALVQSVGVQHFLSKDVLNLGVAEWSLSSKISGASSVRLPGDARINETRVAQYFSDFRANRGMVELLRVMVGAMEYDFGAMTARRQGELIDLTPQGALDETGRYVGFKNRKSGAHGLRQFELRPAPPLCRDIVELSKKLHLNLEQAGVKMPPHRLFDLPGVAGIRAVSTSTYNEALDAFCDYVSFGLDSKGRRWYVRQHQLRRFFALAFFYGTKYGNVSTLRWMLGHSDAEHVWHYITGSVPGEILDEVRSYFLADVLTSGSWKKEIEISESAFCKLGDATQTVFGTRNFSLIDSDTFELFIAGLLRKGLSVNPHFISDASGKSYRIAVTFSEGWPR</sequence>
<dbReference type="AlphaFoldDB" id="A0A0C1YR07"/>
<dbReference type="InterPro" id="IPR011010">
    <property type="entry name" value="DNA_brk_join_enz"/>
</dbReference>
<dbReference type="EMBL" id="JWJG01000028">
    <property type="protein sequence ID" value="KIF83042.1"/>
    <property type="molecule type" value="Genomic_DNA"/>
</dbReference>
<evidence type="ECO:0000313" key="1">
    <source>
        <dbReference type="EMBL" id="KIF83042.1"/>
    </source>
</evidence>
<dbReference type="Proteomes" id="UP000031572">
    <property type="component" value="Unassembled WGS sequence"/>
</dbReference>
<organism evidence="1 2">
    <name type="scientific">Noviherbaspirillum autotrophicum</name>
    <dbReference type="NCBI Taxonomy" id="709839"/>
    <lineage>
        <taxon>Bacteria</taxon>
        <taxon>Pseudomonadati</taxon>
        <taxon>Pseudomonadota</taxon>
        <taxon>Betaproteobacteria</taxon>
        <taxon>Burkholderiales</taxon>
        <taxon>Oxalobacteraceae</taxon>
        <taxon>Noviherbaspirillum</taxon>
    </lineage>
</organism>
<proteinExistence type="predicted"/>
<dbReference type="SUPFAM" id="SSF56349">
    <property type="entry name" value="DNA breaking-rejoining enzymes"/>
    <property type="match status" value="1"/>
</dbReference>
<comment type="caution">
    <text evidence="1">The sequence shown here is derived from an EMBL/GenBank/DDBJ whole genome shotgun (WGS) entry which is preliminary data.</text>
</comment>
<protein>
    <submittedName>
        <fullName evidence="1">Uncharacterized protein</fullName>
    </submittedName>
</protein>
<gene>
    <name evidence="1" type="ORF">TSA66_22940</name>
</gene>